<gene>
    <name evidence="2" type="ORF">IDJ75_11255</name>
</gene>
<dbReference type="Proteomes" id="UP000618754">
    <property type="component" value="Unassembled WGS sequence"/>
</dbReference>
<keyword evidence="1" id="KW-0732">Signal</keyword>
<dbReference type="RefSeq" id="WP_191175712.1">
    <property type="nucleotide sequence ID" value="NZ_JACWMW010000002.1"/>
</dbReference>
<keyword evidence="3" id="KW-1185">Reference proteome</keyword>
<feature type="chain" id="PRO_5047524248" evidence="1">
    <location>
        <begin position="19"/>
        <end position="264"/>
    </location>
</feature>
<accession>A0ABR7X5K7</accession>
<dbReference type="InterPro" id="IPR022298">
    <property type="entry name" value="Conjug_transposon_TraN"/>
</dbReference>
<protein>
    <submittedName>
        <fullName evidence="2">DUF4138 domain-containing protein</fullName>
    </submittedName>
</protein>
<name>A0ABR7X5K7_9SPHI</name>
<comment type="caution">
    <text evidence="2">The sequence shown here is derived from an EMBL/GenBank/DDBJ whole genome shotgun (WGS) entry which is preliminary data.</text>
</comment>
<reference evidence="2 3" key="1">
    <citation type="submission" date="2020-09" db="EMBL/GenBank/DDBJ databases">
        <title>Novel species of Mucilaginibacter isolated from a glacier on the Tibetan Plateau.</title>
        <authorList>
            <person name="Liu Q."/>
            <person name="Xin Y.-H."/>
        </authorList>
    </citation>
    <scope>NUCLEOTIDE SEQUENCE [LARGE SCALE GENOMIC DNA]</scope>
    <source>
        <strain evidence="2 3">CGMCC 1.13878</strain>
    </source>
</reference>
<feature type="signal peptide" evidence="1">
    <location>
        <begin position="1"/>
        <end position="18"/>
    </location>
</feature>
<dbReference type="Pfam" id="PF13595">
    <property type="entry name" value="DUF4138"/>
    <property type="match status" value="1"/>
</dbReference>
<organism evidence="2 3">
    <name type="scientific">Mucilaginibacter rigui</name>
    <dbReference type="NCBI Taxonomy" id="534635"/>
    <lineage>
        <taxon>Bacteria</taxon>
        <taxon>Pseudomonadati</taxon>
        <taxon>Bacteroidota</taxon>
        <taxon>Sphingobacteriia</taxon>
        <taxon>Sphingobacteriales</taxon>
        <taxon>Sphingobacteriaceae</taxon>
        <taxon>Mucilaginibacter</taxon>
    </lineage>
</organism>
<evidence type="ECO:0000313" key="2">
    <source>
        <dbReference type="EMBL" id="MBD1385858.1"/>
    </source>
</evidence>
<sequence>MKKLLFCLAVLLSNALYAQRKVTEVTLPANLTIHFVSPEPIQYVDISSKQISGDLPLKNVLRLRLNDSVTSFTDALITVAGEKFIAQYHVVRGNADALTEINILPEDMQPLDIAGIGFSQNQLKSMALRVIAERPAKQMEKVKAFGLTGKLNHIYTAGDYIFLDISYRNKTNLGYDIEDFRFRIDDKKVNKASNVQSFELKPEFVLFATPAFEKSYRNIFVFKKISFPGNKVLLAELSEKQISGRVLTLKISYQDILNADTIPN</sequence>
<evidence type="ECO:0000256" key="1">
    <source>
        <dbReference type="SAM" id="SignalP"/>
    </source>
</evidence>
<evidence type="ECO:0000313" key="3">
    <source>
        <dbReference type="Proteomes" id="UP000618754"/>
    </source>
</evidence>
<proteinExistence type="predicted"/>
<dbReference type="EMBL" id="JACWMW010000002">
    <property type="protein sequence ID" value="MBD1385858.1"/>
    <property type="molecule type" value="Genomic_DNA"/>
</dbReference>